<protein>
    <submittedName>
        <fullName evidence="5">Uncharacterized protein</fullName>
    </submittedName>
</protein>
<dbReference type="InterPro" id="IPR043129">
    <property type="entry name" value="ATPase_NBD"/>
</dbReference>
<dbReference type="InterPro" id="IPR029047">
    <property type="entry name" value="HSP70_peptide-bd_sf"/>
</dbReference>
<feature type="region of interest" description="Disordered" evidence="4">
    <location>
        <begin position="267"/>
        <end position="295"/>
    </location>
</feature>
<dbReference type="EMBL" id="BDSP01000137">
    <property type="protein sequence ID" value="GAX19725.1"/>
    <property type="molecule type" value="Genomic_DNA"/>
</dbReference>
<dbReference type="PANTHER" id="PTHR19375">
    <property type="entry name" value="HEAT SHOCK PROTEIN 70KDA"/>
    <property type="match status" value="1"/>
</dbReference>
<gene>
    <name evidence="5" type="ORF">FisN_19Hh312</name>
</gene>
<evidence type="ECO:0000256" key="2">
    <source>
        <dbReference type="ARBA" id="ARBA00022840"/>
    </source>
</evidence>
<keyword evidence="2 3" id="KW-0067">ATP-binding</keyword>
<dbReference type="GO" id="GO:0005524">
    <property type="term" value="F:ATP binding"/>
    <property type="evidence" value="ECO:0007669"/>
    <property type="project" value="UniProtKB-KW"/>
</dbReference>
<keyword evidence="6" id="KW-1185">Reference proteome</keyword>
<comment type="similarity">
    <text evidence="3">Belongs to the heat shock protein 70 family.</text>
</comment>
<evidence type="ECO:0000256" key="3">
    <source>
        <dbReference type="RuleBase" id="RU003322"/>
    </source>
</evidence>
<keyword evidence="1 3" id="KW-0547">Nucleotide-binding</keyword>
<dbReference type="InParanoid" id="A0A1Z5K0B0"/>
<dbReference type="Pfam" id="PF00012">
    <property type="entry name" value="HSP70"/>
    <property type="match status" value="1"/>
</dbReference>
<dbReference type="Proteomes" id="UP000198406">
    <property type="component" value="Unassembled WGS sequence"/>
</dbReference>
<sequence length="627" mass="69541">MTINIPTAKLTTSFQHDDDSIWIGIDFGTTHCSVAVYDATRGGPKWMRLASAIPERRKQGRIVPTQLGVRKNVTKSEDTERFCDDLKEKCIIGYPAWKRLHEAGNNRHDNSSDYCFIPNLKRNFAQDPQGAYSDDYCTLKWIDAVALVLQRLRLEADDYIRLHASKKHLQTPGNGSCRNVVLGVPARYTSLQRHGMMEAAKRAGFTGHVSTVTESTAAAMAYGLFVGKRAVKTQDLAEERGGTRILVFDMGGGTTDITVALLHPPHRRDTRESTYRDDPSSRFQVETTRGDGQLGGDDMDEAILRYLVQRDQTEFTDEDPIQKRPFLRACQQAKEALTGNESTTIQWQGSSMSLTRAELDSCIAPLLHRARSVLDQALSSDAPIHEVVLIGGATRVPALRRMLRDAFPHIDELSTAVHPVSAVAQGCAIQAAWLSRKIPPHALESALMLDTTPYPLGVLQSMNADIVLRGSPQQIIAFDPNQHVFCELIPRDSPLPAMGSMLFDVAKAQQAGVTVLAVEYVPEEELFVVLNEFSFLLRRIKADQTTPVQRQVEVGMKLTEHGEVIVSVFDSNDPDHVRARGFDNAVEESITLEQWLLGMSCVILFVLYVVVKLNFSSGGMDAIAEEL</sequence>
<dbReference type="Gene3D" id="3.90.640.10">
    <property type="entry name" value="Actin, Chain A, domain 4"/>
    <property type="match status" value="1"/>
</dbReference>
<evidence type="ECO:0000256" key="4">
    <source>
        <dbReference type="SAM" id="MobiDB-lite"/>
    </source>
</evidence>
<name>A0A1Z5K0B0_FISSO</name>
<proteinExistence type="inferred from homology"/>
<comment type="caution">
    <text evidence="5">The sequence shown here is derived from an EMBL/GenBank/DDBJ whole genome shotgun (WGS) entry which is preliminary data.</text>
</comment>
<evidence type="ECO:0000256" key="1">
    <source>
        <dbReference type="ARBA" id="ARBA00022741"/>
    </source>
</evidence>
<dbReference type="Gene3D" id="2.60.34.10">
    <property type="entry name" value="Substrate Binding Domain Of DNAk, Chain A, domain 1"/>
    <property type="match status" value="1"/>
</dbReference>
<dbReference type="GO" id="GO:0140662">
    <property type="term" value="F:ATP-dependent protein folding chaperone"/>
    <property type="evidence" value="ECO:0007669"/>
    <property type="project" value="InterPro"/>
</dbReference>
<dbReference type="PROSITE" id="PS01036">
    <property type="entry name" value="HSP70_3"/>
    <property type="match status" value="1"/>
</dbReference>
<evidence type="ECO:0000313" key="6">
    <source>
        <dbReference type="Proteomes" id="UP000198406"/>
    </source>
</evidence>
<dbReference type="SUPFAM" id="SSF53067">
    <property type="entry name" value="Actin-like ATPase domain"/>
    <property type="match status" value="2"/>
</dbReference>
<dbReference type="OrthoDB" id="10262720at2759"/>
<dbReference type="AlphaFoldDB" id="A0A1Z5K0B0"/>
<accession>A0A1Z5K0B0</accession>
<feature type="compositionally biased region" description="Basic and acidic residues" evidence="4">
    <location>
        <begin position="267"/>
        <end position="280"/>
    </location>
</feature>
<dbReference type="InterPro" id="IPR018181">
    <property type="entry name" value="Heat_shock_70_CS"/>
</dbReference>
<evidence type="ECO:0000313" key="5">
    <source>
        <dbReference type="EMBL" id="GAX19725.1"/>
    </source>
</evidence>
<dbReference type="InterPro" id="IPR013126">
    <property type="entry name" value="Hsp_70_fam"/>
</dbReference>
<dbReference type="PRINTS" id="PR00301">
    <property type="entry name" value="HEATSHOCK70"/>
</dbReference>
<dbReference type="Gene3D" id="3.30.420.40">
    <property type="match status" value="2"/>
</dbReference>
<reference evidence="5 6" key="1">
    <citation type="journal article" date="2015" name="Plant Cell">
        <title>Oil accumulation by the oleaginous diatom Fistulifera solaris as revealed by the genome and transcriptome.</title>
        <authorList>
            <person name="Tanaka T."/>
            <person name="Maeda Y."/>
            <person name="Veluchamy A."/>
            <person name="Tanaka M."/>
            <person name="Abida H."/>
            <person name="Marechal E."/>
            <person name="Bowler C."/>
            <person name="Muto M."/>
            <person name="Sunaga Y."/>
            <person name="Tanaka M."/>
            <person name="Yoshino T."/>
            <person name="Taniguchi T."/>
            <person name="Fukuda Y."/>
            <person name="Nemoto M."/>
            <person name="Matsumoto M."/>
            <person name="Wong P.S."/>
            <person name="Aburatani S."/>
            <person name="Fujibuchi W."/>
        </authorList>
    </citation>
    <scope>NUCLEOTIDE SEQUENCE [LARGE SCALE GENOMIC DNA]</scope>
    <source>
        <strain evidence="5 6">JPCC DA0580</strain>
    </source>
</reference>
<organism evidence="5 6">
    <name type="scientific">Fistulifera solaris</name>
    <name type="common">Oleaginous diatom</name>
    <dbReference type="NCBI Taxonomy" id="1519565"/>
    <lineage>
        <taxon>Eukaryota</taxon>
        <taxon>Sar</taxon>
        <taxon>Stramenopiles</taxon>
        <taxon>Ochrophyta</taxon>
        <taxon>Bacillariophyta</taxon>
        <taxon>Bacillariophyceae</taxon>
        <taxon>Bacillariophycidae</taxon>
        <taxon>Naviculales</taxon>
        <taxon>Naviculaceae</taxon>
        <taxon>Fistulifera</taxon>
    </lineage>
</organism>